<dbReference type="InterPro" id="IPR001480">
    <property type="entry name" value="Bulb-type_lectin_dom"/>
</dbReference>
<dbReference type="PROSITE" id="PS50927">
    <property type="entry name" value="BULB_LECTIN"/>
    <property type="match status" value="1"/>
</dbReference>
<evidence type="ECO:0000313" key="5">
    <source>
        <dbReference type="Proteomes" id="UP000230069"/>
    </source>
</evidence>
<gene>
    <name evidence="4" type="ORF">AQUCO_00500001v1</name>
</gene>
<evidence type="ECO:0000259" key="3">
    <source>
        <dbReference type="PROSITE" id="PS50948"/>
    </source>
</evidence>
<feature type="domain" description="Bulb-type lectin" evidence="2">
    <location>
        <begin position="1"/>
        <end position="81"/>
    </location>
</feature>
<organism evidence="4 5">
    <name type="scientific">Aquilegia coerulea</name>
    <name type="common">Rocky mountain columbine</name>
    <dbReference type="NCBI Taxonomy" id="218851"/>
    <lineage>
        <taxon>Eukaryota</taxon>
        <taxon>Viridiplantae</taxon>
        <taxon>Streptophyta</taxon>
        <taxon>Embryophyta</taxon>
        <taxon>Tracheophyta</taxon>
        <taxon>Spermatophyta</taxon>
        <taxon>Magnoliopsida</taxon>
        <taxon>Ranunculales</taxon>
        <taxon>Ranunculaceae</taxon>
        <taxon>Thalictroideae</taxon>
        <taxon>Aquilegia</taxon>
    </lineage>
</organism>
<dbReference type="STRING" id="218851.A0A2G5EQ76"/>
<dbReference type="PROSITE" id="PS50948">
    <property type="entry name" value="PAN"/>
    <property type="match status" value="1"/>
</dbReference>
<keyword evidence="1" id="KW-0732">Signal</keyword>
<protein>
    <recommendedName>
        <fullName evidence="6">Bulb-type lectin domain-containing protein</fullName>
    </recommendedName>
</protein>
<dbReference type="CDD" id="cd00028">
    <property type="entry name" value="B_lectin"/>
    <property type="match status" value="1"/>
</dbReference>
<keyword evidence="5" id="KW-1185">Reference proteome</keyword>
<dbReference type="InterPro" id="IPR035446">
    <property type="entry name" value="SLSG/EP1"/>
</dbReference>
<dbReference type="Pfam" id="PF01453">
    <property type="entry name" value="B_lectin"/>
    <property type="match status" value="1"/>
</dbReference>
<evidence type="ECO:0000259" key="2">
    <source>
        <dbReference type="PROSITE" id="PS50927"/>
    </source>
</evidence>
<reference evidence="4 5" key="1">
    <citation type="submission" date="2017-09" db="EMBL/GenBank/DDBJ databases">
        <title>WGS assembly of Aquilegia coerulea Goldsmith.</title>
        <authorList>
            <person name="Hodges S."/>
            <person name="Kramer E."/>
            <person name="Nordborg M."/>
            <person name="Tomkins J."/>
            <person name="Borevitz J."/>
            <person name="Derieg N."/>
            <person name="Yan J."/>
            <person name="Mihaltcheva S."/>
            <person name="Hayes R.D."/>
            <person name="Rokhsar D."/>
        </authorList>
    </citation>
    <scope>NUCLEOTIDE SEQUENCE [LARGE SCALE GENOMIC DNA]</scope>
    <source>
        <strain evidence="5">cv. Goldsmith</strain>
    </source>
</reference>
<dbReference type="InParanoid" id="A0A2G5EQ76"/>
<dbReference type="Proteomes" id="UP000230069">
    <property type="component" value="Unassembled WGS sequence"/>
</dbReference>
<dbReference type="OrthoDB" id="1884773at2759"/>
<sequence>MTLALRLDTRVVWEANRGKPVHKNSTVSFGQDGNLVLADAHGNVVWQTNTANKGVVDLQMLPNGNMVLVNTKGEYVWQSFDHPTDTILVSQSLLPGDKNKLVSRISAIDNRDGPYSLVIDGERIIFYYKSKRSAMPEIYSLMKPMFIEGGVLEKMTVQSYHASTDPYLHDILLNFTLLDKSSFALGTAELTYNATYSFLQLGQDGNLRIYTYYDKLYGWTGRNAWHATFTLFSADLPYLESQCQLPEKCGNFGLCEDNQCVACPTPKGLMGWSKKCSPPKLPRNCNGAENVEYYKIAGVDHFSSSYSGEGPMRLVECKEKCNEDCKCLGFFYNEDTSMCLATHQLKTLTKVSNSTHLAFIKMAKQDHPISQYLDFLAM</sequence>
<dbReference type="InterPro" id="IPR036426">
    <property type="entry name" value="Bulb-type_lectin_dom_sf"/>
</dbReference>
<evidence type="ECO:0008006" key="6">
    <source>
        <dbReference type="Google" id="ProtNLM"/>
    </source>
</evidence>
<dbReference type="SMART" id="SM00108">
    <property type="entry name" value="B_lectin"/>
    <property type="match status" value="1"/>
</dbReference>
<dbReference type="AlphaFoldDB" id="A0A2G5EQ76"/>
<dbReference type="PIRSF" id="PIRSF002686">
    <property type="entry name" value="SLG"/>
    <property type="match status" value="1"/>
</dbReference>
<evidence type="ECO:0000256" key="1">
    <source>
        <dbReference type="ARBA" id="ARBA00022729"/>
    </source>
</evidence>
<evidence type="ECO:0000313" key="4">
    <source>
        <dbReference type="EMBL" id="PIA57777.1"/>
    </source>
</evidence>
<dbReference type="InterPro" id="IPR051343">
    <property type="entry name" value="G-type_lectin_kinases/EP1-like"/>
</dbReference>
<dbReference type="SUPFAM" id="SSF51110">
    <property type="entry name" value="alpha-D-mannose-specific plant lectins"/>
    <property type="match status" value="1"/>
</dbReference>
<dbReference type="EMBL" id="KZ305022">
    <property type="protein sequence ID" value="PIA57777.1"/>
    <property type="molecule type" value="Genomic_DNA"/>
</dbReference>
<dbReference type="PANTHER" id="PTHR47976">
    <property type="entry name" value="G-TYPE LECTIN S-RECEPTOR-LIKE SERINE/THREONINE-PROTEIN KINASE SD2-5"/>
    <property type="match status" value="1"/>
</dbReference>
<dbReference type="InterPro" id="IPR003609">
    <property type="entry name" value="Pan_app"/>
</dbReference>
<accession>A0A2G5EQ76</accession>
<feature type="domain" description="Apple" evidence="3">
    <location>
        <begin position="285"/>
        <end position="363"/>
    </location>
</feature>
<dbReference type="PANTHER" id="PTHR47976:SF115">
    <property type="entry name" value="RECEPTOR-LIKE SERINE_THREONINE-PROTEIN KINASE"/>
    <property type="match status" value="1"/>
</dbReference>
<name>A0A2G5EQ76_AQUCA</name>
<proteinExistence type="predicted"/>
<dbReference type="Gene3D" id="2.90.10.10">
    <property type="entry name" value="Bulb-type lectin domain"/>
    <property type="match status" value="1"/>
</dbReference>